<accession>A0A5S4FX94</accession>
<dbReference type="OrthoDB" id="9810372at2"/>
<dbReference type="EMBL" id="VCKY01000003">
    <property type="protein sequence ID" value="TMR25299.1"/>
    <property type="molecule type" value="Genomic_DNA"/>
</dbReference>
<dbReference type="AlphaFoldDB" id="A0A5S4FX94"/>
<gene>
    <name evidence="2" type="ORF">ETD86_01510</name>
</gene>
<sequence length="297" mass="30354">MTSHVIAVDVGGTAMKGALVTRDGDVEAFEQRPTGRERGPEHVLDRLGDFAADLAAQAPVPPPAAGVAVPGLVDEKAGVASRAANLGWRNAPISAMLGERLGIPVALGHDVRAGGLAENVYGAGAHARNFLFLAIGTGIAGAMILEGRLYAGAGGHAGEAGHIPVRPDGEPCSCGRRGCLETYASAAAIVRRYGKDRLRTEDVLARADQGDDHAKRVVNEAIEALATGLATCTLLLDPELIVIGGGLAGAGERLLDPLAKGLAARLSFREPPPISRGALGIRASTLGAGILAWSVVE</sequence>
<proteinExistence type="inferred from homology"/>
<name>A0A5S4FX94_9ACTN</name>
<dbReference type="PANTHER" id="PTHR18964">
    <property type="entry name" value="ROK (REPRESSOR, ORF, KINASE) FAMILY"/>
    <property type="match status" value="1"/>
</dbReference>
<evidence type="ECO:0000313" key="2">
    <source>
        <dbReference type="EMBL" id="TMR25299.1"/>
    </source>
</evidence>
<keyword evidence="3" id="KW-1185">Reference proteome</keyword>
<evidence type="ECO:0000256" key="1">
    <source>
        <dbReference type="ARBA" id="ARBA00006479"/>
    </source>
</evidence>
<dbReference type="RefSeq" id="WP_138664246.1">
    <property type="nucleotide sequence ID" value="NZ_VCKY01000003.1"/>
</dbReference>
<organism evidence="2 3">
    <name type="scientific">Nonomuraea turkmeniaca</name>
    <dbReference type="NCBI Taxonomy" id="103838"/>
    <lineage>
        <taxon>Bacteria</taxon>
        <taxon>Bacillati</taxon>
        <taxon>Actinomycetota</taxon>
        <taxon>Actinomycetes</taxon>
        <taxon>Streptosporangiales</taxon>
        <taxon>Streptosporangiaceae</taxon>
        <taxon>Nonomuraea</taxon>
    </lineage>
</organism>
<comment type="similarity">
    <text evidence="1">Belongs to the ROK (NagC/XylR) family.</text>
</comment>
<dbReference type="Gene3D" id="3.30.420.40">
    <property type="match status" value="2"/>
</dbReference>
<dbReference type="InterPro" id="IPR043129">
    <property type="entry name" value="ATPase_NBD"/>
</dbReference>
<reference evidence="2 3" key="1">
    <citation type="submission" date="2019-05" db="EMBL/GenBank/DDBJ databases">
        <title>Draft genome sequence of Nonomuraea turkmeniaca DSM 43926.</title>
        <authorList>
            <person name="Saricaoglu S."/>
            <person name="Isik K."/>
        </authorList>
    </citation>
    <scope>NUCLEOTIDE SEQUENCE [LARGE SCALE GENOMIC DNA]</scope>
    <source>
        <strain evidence="2 3">DSM 43926</strain>
    </source>
</reference>
<dbReference type="PANTHER" id="PTHR18964:SF149">
    <property type="entry name" value="BIFUNCTIONAL UDP-N-ACETYLGLUCOSAMINE 2-EPIMERASE_N-ACETYLMANNOSAMINE KINASE"/>
    <property type="match status" value="1"/>
</dbReference>
<dbReference type="SUPFAM" id="SSF53067">
    <property type="entry name" value="Actin-like ATPase domain"/>
    <property type="match status" value="1"/>
</dbReference>
<dbReference type="InterPro" id="IPR000600">
    <property type="entry name" value="ROK"/>
</dbReference>
<dbReference type="Pfam" id="PF00480">
    <property type="entry name" value="ROK"/>
    <property type="match status" value="1"/>
</dbReference>
<evidence type="ECO:0000313" key="3">
    <source>
        <dbReference type="Proteomes" id="UP000309128"/>
    </source>
</evidence>
<comment type="caution">
    <text evidence="2">The sequence shown here is derived from an EMBL/GenBank/DDBJ whole genome shotgun (WGS) entry which is preliminary data.</text>
</comment>
<dbReference type="Proteomes" id="UP000309128">
    <property type="component" value="Unassembled WGS sequence"/>
</dbReference>
<protein>
    <submittedName>
        <fullName evidence="2">ROK family protein</fullName>
    </submittedName>
</protein>